<evidence type="ECO:0000256" key="1">
    <source>
        <dbReference type="SAM" id="MobiDB-lite"/>
    </source>
</evidence>
<dbReference type="EMBL" id="CP130953">
    <property type="protein sequence ID" value="WLF50497.1"/>
    <property type="molecule type" value="Genomic_DNA"/>
</dbReference>
<dbReference type="AlphaFoldDB" id="A0AAX3YR29"/>
<dbReference type="RefSeq" id="WP_155756124.1">
    <property type="nucleotide sequence ID" value="NZ_CAJUXZ010000012.1"/>
</dbReference>
<reference evidence="2" key="1">
    <citation type="submission" date="2023-07" db="EMBL/GenBank/DDBJ databases">
        <title>Genomic analysis of Rhodococcus opacus VOC-14 with glycol ethers degradation activity.</title>
        <authorList>
            <person name="Narkevich D.A."/>
            <person name="Hlushen A.M."/>
            <person name="Akhremchuk A.E."/>
            <person name="Sikolenko M.A."/>
            <person name="Valentovich L.N."/>
        </authorList>
    </citation>
    <scope>NUCLEOTIDE SEQUENCE</scope>
    <source>
        <strain evidence="2">VOC-14</strain>
    </source>
</reference>
<sequence>MGGAFVPADYPGTATLNLREASSSGRAEANSPSYSASSSFRHRVTIGQDRTE</sequence>
<evidence type="ECO:0000313" key="3">
    <source>
        <dbReference type="Proteomes" id="UP001231166"/>
    </source>
</evidence>
<dbReference type="Proteomes" id="UP001231166">
    <property type="component" value="Chromosome"/>
</dbReference>
<name>A0AAX3YR29_RHOOP</name>
<evidence type="ECO:0000313" key="2">
    <source>
        <dbReference type="EMBL" id="WLF50497.1"/>
    </source>
</evidence>
<organism evidence="2 3">
    <name type="scientific">Rhodococcus opacus</name>
    <name type="common">Nocardia opaca</name>
    <dbReference type="NCBI Taxonomy" id="37919"/>
    <lineage>
        <taxon>Bacteria</taxon>
        <taxon>Bacillati</taxon>
        <taxon>Actinomycetota</taxon>
        <taxon>Actinomycetes</taxon>
        <taxon>Mycobacteriales</taxon>
        <taxon>Nocardiaceae</taxon>
        <taxon>Rhodococcus</taxon>
    </lineage>
</organism>
<accession>A0AAX3YR29</accession>
<protein>
    <submittedName>
        <fullName evidence="2">Uncharacterized protein</fullName>
    </submittedName>
</protein>
<proteinExistence type="predicted"/>
<feature type="region of interest" description="Disordered" evidence="1">
    <location>
        <begin position="19"/>
        <end position="52"/>
    </location>
</feature>
<gene>
    <name evidence="2" type="ORF">Q5707_16615</name>
</gene>